<dbReference type="EMBL" id="JBHSRI010000009">
    <property type="protein sequence ID" value="MFC6039306.1"/>
    <property type="molecule type" value="Genomic_DNA"/>
</dbReference>
<accession>A0ABW1L7R5</accession>
<keyword evidence="3" id="KW-1185">Reference proteome</keyword>
<feature type="region of interest" description="Disordered" evidence="1">
    <location>
        <begin position="30"/>
        <end position="50"/>
    </location>
</feature>
<gene>
    <name evidence="2" type="ORF">ACFPYN_07710</name>
</gene>
<evidence type="ECO:0000313" key="2">
    <source>
        <dbReference type="EMBL" id="MFC6039306.1"/>
    </source>
</evidence>
<evidence type="ECO:0000313" key="3">
    <source>
        <dbReference type="Proteomes" id="UP001596170"/>
    </source>
</evidence>
<protein>
    <submittedName>
        <fullName evidence="2">Uncharacterized protein</fullName>
    </submittedName>
</protein>
<sequence length="50" mass="5386">MMKKPVAGQKWWKIGAAAFLSVGLLGACGDGDNEDVDGEMEEEVEEEEAD</sequence>
<proteinExistence type="predicted"/>
<dbReference type="PROSITE" id="PS51257">
    <property type="entry name" value="PROKAR_LIPOPROTEIN"/>
    <property type="match status" value="1"/>
</dbReference>
<organism evidence="2 3">
    <name type="scientific">Paenisporosarcina macmurdoensis</name>
    <dbReference type="NCBI Taxonomy" id="212659"/>
    <lineage>
        <taxon>Bacteria</taxon>
        <taxon>Bacillati</taxon>
        <taxon>Bacillota</taxon>
        <taxon>Bacilli</taxon>
        <taxon>Bacillales</taxon>
        <taxon>Caryophanaceae</taxon>
        <taxon>Paenisporosarcina</taxon>
    </lineage>
</organism>
<comment type="caution">
    <text evidence="2">The sequence shown here is derived from an EMBL/GenBank/DDBJ whole genome shotgun (WGS) entry which is preliminary data.</text>
</comment>
<evidence type="ECO:0000256" key="1">
    <source>
        <dbReference type="SAM" id="MobiDB-lite"/>
    </source>
</evidence>
<dbReference type="Proteomes" id="UP001596170">
    <property type="component" value="Unassembled WGS sequence"/>
</dbReference>
<name>A0ABW1L7R5_9BACL</name>
<reference evidence="3" key="1">
    <citation type="journal article" date="2019" name="Int. J. Syst. Evol. Microbiol.">
        <title>The Global Catalogue of Microorganisms (GCM) 10K type strain sequencing project: providing services to taxonomists for standard genome sequencing and annotation.</title>
        <authorList>
            <consortium name="The Broad Institute Genomics Platform"/>
            <consortium name="The Broad Institute Genome Sequencing Center for Infectious Disease"/>
            <person name="Wu L."/>
            <person name="Ma J."/>
        </authorList>
    </citation>
    <scope>NUCLEOTIDE SEQUENCE [LARGE SCALE GENOMIC DNA]</scope>
    <source>
        <strain evidence="3">CCUG 54527</strain>
    </source>
</reference>
<feature type="compositionally biased region" description="Acidic residues" evidence="1">
    <location>
        <begin position="31"/>
        <end position="50"/>
    </location>
</feature>
<dbReference type="RefSeq" id="WP_377733387.1">
    <property type="nucleotide sequence ID" value="NZ_JBHSRI010000009.1"/>
</dbReference>